<keyword evidence="15" id="KW-1185">Reference proteome</keyword>
<dbReference type="CDD" id="cd12912">
    <property type="entry name" value="PDC2_MCP_like"/>
    <property type="match status" value="1"/>
</dbReference>
<evidence type="ECO:0000259" key="12">
    <source>
        <dbReference type="PROSITE" id="PS50111"/>
    </source>
</evidence>
<accession>A0A7T8BA21</accession>
<dbReference type="PROSITE" id="PS50885">
    <property type="entry name" value="HAMP"/>
    <property type="match status" value="1"/>
</dbReference>
<evidence type="ECO:0000256" key="5">
    <source>
        <dbReference type="ARBA" id="ARBA00022989"/>
    </source>
</evidence>
<dbReference type="GO" id="GO:0006935">
    <property type="term" value="P:chemotaxis"/>
    <property type="evidence" value="ECO:0007669"/>
    <property type="project" value="UniProtKB-KW"/>
</dbReference>
<dbReference type="Gene3D" id="6.10.340.10">
    <property type="match status" value="1"/>
</dbReference>
<dbReference type="AlphaFoldDB" id="A0A7T8BA21"/>
<dbReference type="InterPro" id="IPR004090">
    <property type="entry name" value="Chemotax_Me-accpt_rcpt"/>
</dbReference>
<dbReference type="SUPFAM" id="SSF58104">
    <property type="entry name" value="Methyl-accepting chemotaxis protein (MCP) signaling domain"/>
    <property type="match status" value="1"/>
</dbReference>
<dbReference type="PRINTS" id="PR00260">
    <property type="entry name" value="CHEMTRNSDUCR"/>
</dbReference>
<reference evidence="14" key="1">
    <citation type="submission" date="2021-01" db="EMBL/GenBank/DDBJ databases">
        <title>Description of Breznakiella homolactica.</title>
        <authorList>
            <person name="Song Y."/>
            <person name="Brune A."/>
        </authorList>
    </citation>
    <scope>NUCLEOTIDE SEQUENCE</scope>
    <source>
        <strain evidence="14">RmG30</strain>
    </source>
</reference>
<feature type="domain" description="HAMP" evidence="13">
    <location>
        <begin position="310"/>
        <end position="364"/>
    </location>
</feature>
<dbReference type="Pfam" id="PF02743">
    <property type="entry name" value="dCache_1"/>
    <property type="match status" value="1"/>
</dbReference>
<evidence type="ECO:0000259" key="13">
    <source>
        <dbReference type="PROSITE" id="PS50885"/>
    </source>
</evidence>
<dbReference type="GO" id="GO:0005886">
    <property type="term" value="C:plasma membrane"/>
    <property type="evidence" value="ECO:0007669"/>
    <property type="project" value="UniProtKB-SubCell"/>
</dbReference>
<comment type="similarity">
    <text evidence="8">Belongs to the methyl-accepting chemotaxis (MCP) protein family.</text>
</comment>
<evidence type="ECO:0000256" key="8">
    <source>
        <dbReference type="ARBA" id="ARBA00029447"/>
    </source>
</evidence>
<feature type="coiled-coil region" evidence="10">
    <location>
        <begin position="356"/>
        <end position="386"/>
    </location>
</feature>
<evidence type="ECO:0000256" key="1">
    <source>
        <dbReference type="ARBA" id="ARBA00004651"/>
    </source>
</evidence>
<dbReference type="KEGG" id="bhc:JFL75_16545"/>
<dbReference type="Pfam" id="PF00672">
    <property type="entry name" value="HAMP"/>
    <property type="match status" value="1"/>
</dbReference>
<evidence type="ECO:0000256" key="6">
    <source>
        <dbReference type="ARBA" id="ARBA00023136"/>
    </source>
</evidence>
<keyword evidence="6 11" id="KW-0472">Membrane</keyword>
<dbReference type="CDD" id="cd06225">
    <property type="entry name" value="HAMP"/>
    <property type="match status" value="1"/>
</dbReference>
<protein>
    <submittedName>
        <fullName evidence="14">HAMP domain-containing protein</fullName>
    </submittedName>
</protein>
<comment type="subcellular location">
    <subcellularLocation>
        <location evidence="1">Cell membrane</location>
        <topology evidence="1">Multi-pass membrane protein</topology>
    </subcellularLocation>
</comment>
<dbReference type="InterPro" id="IPR003660">
    <property type="entry name" value="HAMP_dom"/>
</dbReference>
<keyword evidence="2" id="KW-1003">Cell membrane</keyword>
<dbReference type="RefSeq" id="WP_215625831.1">
    <property type="nucleotide sequence ID" value="NZ_CP067089.2"/>
</dbReference>
<dbReference type="Gene3D" id="3.30.450.20">
    <property type="entry name" value="PAS domain"/>
    <property type="match status" value="1"/>
</dbReference>
<evidence type="ECO:0000256" key="3">
    <source>
        <dbReference type="ARBA" id="ARBA00022500"/>
    </source>
</evidence>
<dbReference type="InterPro" id="IPR004089">
    <property type="entry name" value="MCPsignal_dom"/>
</dbReference>
<keyword evidence="4 11" id="KW-0812">Transmembrane</keyword>
<evidence type="ECO:0000256" key="10">
    <source>
        <dbReference type="SAM" id="Coils"/>
    </source>
</evidence>
<name>A0A7T8BA21_9SPIR</name>
<evidence type="ECO:0000256" key="9">
    <source>
        <dbReference type="PROSITE-ProRule" id="PRU00284"/>
    </source>
</evidence>
<evidence type="ECO:0000256" key="2">
    <source>
        <dbReference type="ARBA" id="ARBA00022475"/>
    </source>
</evidence>
<feature type="transmembrane region" description="Helical" evidence="11">
    <location>
        <begin position="7"/>
        <end position="29"/>
    </location>
</feature>
<dbReference type="SMART" id="SM00304">
    <property type="entry name" value="HAMP"/>
    <property type="match status" value="1"/>
</dbReference>
<evidence type="ECO:0000256" key="4">
    <source>
        <dbReference type="ARBA" id="ARBA00022692"/>
    </source>
</evidence>
<dbReference type="CDD" id="cd12914">
    <property type="entry name" value="PDC1_DGC_like"/>
    <property type="match status" value="1"/>
</dbReference>
<evidence type="ECO:0000313" key="15">
    <source>
        <dbReference type="Proteomes" id="UP000595917"/>
    </source>
</evidence>
<evidence type="ECO:0000256" key="7">
    <source>
        <dbReference type="ARBA" id="ARBA00023224"/>
    </source>
</evidence>
<dbReference type="Proteomes" id="UP000595917">
    <property type="component" value="Chromosome"/>
</dbReference>
<dbReference type="PANTHER" id="PTHR32089:SF112">
    <property type="entry name" value="LYSOZYME-LIKE PROTEIN-RELATED"/>
    <property type="match status" value="1"/>
</dbReference>
<dbReference type="PROSITE" id="PS50111">
    <property type="entry name" value="CHEMOTAXIS_TRANSDUC_2"/>
    <property type="match status" value="1"/>
</dbReference>
<dbReference type="EMBL" id="CP067089">
    <property type="protein sequence ID" value="QQO08525.1"/>
    <property type="molecule type" value="Genomic_DNA"/>
</dbReference>
<organism evidence="14 15">
    <name type="scientific">Breznakiella homolactica</name>
    <dbReference type="NCBI Taxonomy" id="2798577"/>
    <lineage>
        <taxon>Bacteria</taxon>
        <taxon>Pseudomonadati</taxon>
        <taxon>Spirochaetota</taxon>
        <taxon>Spirochaetia</taxon>
        <taxon>Spirochaetales</taxon>
        <taxon>Breznakiellaceae</taxon>
        <taxon>Breznakiella</taxon>
    </lineage>
</organism>
<evidence type="ECO:0000256" key="11">
    <source>
        <dbReference type="SAM" id="Phobius"/>
    </source>
</evidence>
<sequence length="697" mass="75688">MSRQIPIGIRVAGAIGALVLIILLSIFFITRGQVRSTLGNLVASNTIQIAEARADEINLFLSQYQQMLKTLVSLDIIRGISDQELEVYAESLEGKVGDDAVNVFLVWPDGRATTVAGQYVDSRDRAYYQAIFVDGMDSFVGNPLISRNTGLPAVILVQSIEDTDGSVRAALAFEMSLEQISRIVEGIDIGETSYGWVMDSSGLIIASPAKDTIMKINISEGDEKHGYKGMTALSKEILANKQAAGEFVRFDGIKYTLFTNEISPEYQWRVGIMIASEELNEPQQRLTFTLVVIMVIALLISLGAAIILGRWISSPIKKVAAHFRDLAEGEADLTKRLEIVRNDEIGTLVSDFNVFLEKLSNIISEMKTAQEEIKESGQKLGNETQETGVEVEKITGLAETIQVRLQKQNDNIDESASAVNKTSNGIMVLDNLIVDQSSSITEASASIEEMVGNIGSVSSSTERIASEFQILLDASARGLSTQNTAMEKIKEISEQSENLLEANTAIGAIAAQTNLLAMNAAIEAAHAGEAGKGFSVVADEIRRLAETSSEQSKTIGAKLKSIQETIDAVVKASHDSEKAFEDLNDKIGITDSLVAEVRSAMTEQREGSEQILLAIKNMNDITVKVRTSSNEMSTENKVIVEAMDKLNEASREIYSSSEEIVKAVNTVDIKTHELSGIASQNGELVGRMEGTIGRFKV</sequence>
<dbReference type="GO" id="GO:0007165">
    <property type="term" value="P:signal transduction"/>
    <property type="evidence" value="ECO:0007669"/>
    <property type="project" value="UniProtKB-KW"/>
</dbReference>
<proteinExistence type="inferred from homology"/>
<gene>
    <name evidence="14" type="ORF">JFL75_16545</name>
</gene>
<keyword evidence="7 9" id="KW-0807">Transducer</keyword>
<dbReference type="SMART" id="SM00283">
    <property type="entry name" value="MA"/>
    <property type="match status" value="1"/>
</dbReference>
<keyword evidence="5 11" id="KW-1133">Transmembrane helix</keyword>
<keyword evidence="10" id="KW-0175">Coiled coil</keyword>
<feature type="transmembrane region" description="Helical" evidence="11">
    <location>
        <begin position="286"/>
        <end position="308"/>
    </location>
</feature>
<keyword evidence="3" id="KW-0145">Chemotaxis</keyword>
<dbReference type="Pfam" id="PF00015">
    <property type="entry name" value="MCPsignal"/>
    <property type="match status" value="1"/>
</dbReference>
<feature type="domain" description="Methyl-accepting transducer" evidence="12">
    <location>
        <begin position="411"/>
        <end position="633"/>
    </location>
</feature>
<dbReference type="PANTHER" id="PTHR32089">
    <property type="entry name" value="METHYL-ACCEPTING CHEMOTAXIS PROTEIN MCPB"/>
    <property type="match status" value="1"/>
</dbReference>
<dbReference type="InterPro" id="IPR033479">
    <property type="entry name" value="dCache_1"/>
</dbReference>
<dbReference type="GO" id="GO:0004888">
    <property type="term" value="F:transmembrane signaling receptor activity"/>
    <property type="evidence" value="ECO:0007669"/>
    <property type="project" value="InterPro"/>
</dbReference>
<evidence type="ECO:0000313" key="14">
    <source>
        <dbReference type="EMBL" id="QQO08525.1"/>
    </source>
</evidence>
<dbReference type="Gene3D" id="1.10.287.950">
    <property type="entry name" value="Methyl-accepting chemotaxis protein"/>
    <property type="match status" value="1"/>
</dbReference>